<protein>
    <submittedName>
        <fullName evidence="2">Uncharacterized protein</fullName>
    </submittedName>
</protein>
<accession>A0A6A4AVH0</accession>
<gene>
    <name evidence="2" type="ORF">PR003_g33119</name>
</gene>
<reference evidence="2 3" key="1">
    <citation type="submission" date="2018-08" db="EMBL/GenBank/DDBJ databases">
        <title>Genomic investigation of the strawberry pathogen Phytophthora fragariae indicates pathogenicity is determined by transcriptional variation in three key races.</title>
        <authorList>
            <person name="Adams T.M."/>
            <person name="Armitage A.D."/>
            <person name="Sobczyk M.K."/>
            <person name="Bates H.J."/>
            <person name="Dunwell J.M."/>
            <person name="Nellist C.F."/>
            <person name="Harrison R.J."/>
        </authorList>
    </citation>
    <scope>NUCLEOTIDE SEQUENCE [LARGE SCALE GENOMIC DNA]</scope>
    <source>
        <strain evidence="2 3">SCRP333</strain>
    </source>
</reference>
<dbReference type="AlphaFoldDB" id="A0A6A4AVH0"/>
<name>A0A6A4AVH0_9STRA</name>
<feature type="compositionally biased region" description="Basic residues" evidence="1">
    <location>
        <begin position="117"/>
        <end position="132"/>
    </location>
</feature>
<dbReference type="Proteomes" id="UP000434957">
    <property type="component" value="Unassembled WGS sequence"/>
</dbReference>
<organism evidence="2 3">
    <name type="scientific">Phytophthora rubi</name>
    <dbReference type="NCBI Taxonomy" id="129364"/>
    <lineage>
        <taxon>Eukaryota</taxon>
        <taxon>Sar</taxon>
        <taxon>Stramenopiles</taxon>
        <taxon>Oomycota</taxon>
        <taxon>Peronosporomycetes</taxon>
        <taxon>Peronosporales</taxon>
        <taxon>Peronosporaceae</taxon>
        <taxon>Phytophthora</taxon>
    </lineage>
</organism>
<evidence type="ECO:0000313" key="3">
    <source>
        <dbReference type="Proteomes" id="UP000434957"/>
    </source>
</evidence>
<feature type="region of interest" description="Disordered" evidence="1">
    <location>
        <begin position="116"/>
        <end position="159"/>
    </location>
</feature>
<comment type="caution">
    <text evidence="2">The sequence shown here is derived from an EMBL/GenBank/DDBJ whole genome shotgun (WGS) entry which is preliminary data.</text>
</comment>
<evidence type="ECO:0000313" key="2">
    <source>
        <dbReference type="EMBL" id="KAE9263557.1"/>
    </source>
</evidence>
<proteinExistence type="predicted"/>
<dbReference type="EMBL" id="QXFT01008894">
    <property type="protein sequence ID" value="KAE9263557.1"/>
    <property type="molecule type" value="Genomic_DNA"/>
</dbReference>
<keyword evidence="3" id="KW-1185">Reference proteome</keyword>
<evidence type="ECO:0000256" key="1">
    <source>
        <dbReference type="SAM" id="MobiDB-lite"/>
    </source>
</evidence>
<sequence length="159" mass="17859">MEEFDLLDKYLDARTNRSLATDKGLCKSKFTQLMQDYDLYKYLTGLSGVGTCPDAGKPTFVDDVWEYLLPSKLKQRAKIVAMREHEFSHATIFCFIAATWTTTTPATPAMEALPCSRRTRPRRLRQASRKPLKSPQADAKSPAAIRSTLYGSRSAAPHP</sequence>